<keyword evidence="3" id="KW-1185">Reference proteome</keyword>
<comment type="caution">
    <text evidence="2">The sequence shown here is derived from an EMBL/GenBank/DDBJ whole genome shotgun (WGS) entry which is preliminary data.</text>
</comment>
<accession>A0A9K3DCE2</accession>
<proteinExistence type="predicted"/>
<dbReference type="AlphaFoldDB" id="A0A9K3DCE2"/>
<name>A0A9K3DCE2_9EUKA</name>
<reference evidence="2 3" key="1">
    <citation type="journal article" date="2018" name="PLoS ONE">
        <title>The draft genome of Kipferlia bialata reveals reductive genome evolution in fornicate parasites.</title>
        <authorList>
            <person name="Tanifuji G."/>
            <person name="Takabayashi S."/>
            <person name="Kume K."/>
            <person name="Takagi M."/>
            <person name="Nakayama T."/>
            <person name="Kamikawa R."/>
            <person name="Inagaki Y."/>
            <person name="Hashimoto T."/>
        </authorList>
    </citation>
    <scope>NUCLEOTIDE SEQUENCE [LARGE SCALE GENOMIC DNA]</scope>
    <source>
        <strain evidence="2">NY0173</strain>
    </source>
</reference>
<evidence type="ECO:0000256" key="1">
    <source>
        <dbReference type="SAM" id="MobiDB-lite"/>
    </source>
</evidence>
<dbReference type="Proteomes" id="UP000265618">
    <property type="component" value="Unassembled WGS sequence"/>
</dbReference>
<gene>
    <name evidence="2" type="ORF">KIPB_015765</name>
</gene>
<organism evidence="2 3">
    <name type="scientific">Kipferlia bialata</name>
    <dbReference type="NCBI Taxonomy" id="797122"/>
    <lineage>
        <taxon>Eukaryota</taxon>
        <taxon>Metamonada</taxon>
        <taxon>Carpediemonas-like organisms</taxon>
        <taxon>Kipferlia</taxon>
    </lineage>
</organism>
<feature type="non-terminal residue" evidence="2">
    <location>
        <position position="1"/>
    </location>
</feature>
<evidence type="ECO:0000313" key="2">
    <source>
        <dbReference type="EMBL" id="GIQ92151.1"/>
    </source>
</evidence>
<feature type="region of interest" description="Disordered" evidence="1">
    <location>
        <begin position="61"/>
        <end position="81"/>
    </location>
</feature>
<evidence type="ECO:0000313" key="3">
    <source>
        <dbReference type="Proteomes" id="UP000265618"/>
    </source>
</evidence>
<feature type="non-terminal residue" evidence="2">
    <location>
        <position position="81"/>
    </location>
</feature>
<protein>
    <submittedName>
        <fullName evidence="2">Uncharacterized protein</fullName>
    </submittedName>
</protein>
<dbReference type="EMBL" id="BDIP01009081">
    <property type="protein sequence ID" value="GIQ92151.1"/>
    <property type="molecule type" value="Genomic_DNA"/>
</dbReference>
<sequence>EREALAAKRAEYETTIRAKYDRLLEEAAAREADANDRRSAAEEEMFETLQRKEQELRATLLDEQNQHEDSVRRQTALTLQE</sequence>